<dbReference type="Gene3D" id="3.30.450.40">
    <property type="match status" value="1"/>
</dbReference>
<dbReference type="InterPro" id="IPR029016">
    <property type="entry name" value="GAF-like_dom_sf"/>
</dbReference>
<dbReference type="Pfam" id="PF12860">
    <property type="entry name" value="PAS_7"/>
    <property type="match status" value="1"/>
</dbReference>
<sequence>MPEEISVVRMLNELVRTPLPGLDEAVSRCIAQLAEVSGANWACLYRMEEAHLRKRSSYIAPGHEAIECDGDRLLQPLLPELIANRPVHVADRTALPADNPLHEVAVCGALLVLPINENGKLTGVLAFVFATPQTDFGPIKIDRMKAAAEVLETVLARRETEMRYLETSRRMEATLSALPDLLFEVTADGRFSGFVAGPRHLMIVSPEKLQGQSFAKLLPPKVTRIVQGALERALSEGRVEGVRYRLDLPDGPHWFELTGAMKPSDAPDTPPNVIFLVRDVTADTRMRDEVTQLGKIVEAMSNLVCIIDLDEKVVWCNAAFEKQTGWSLDELRGRNLGEVIRVPGNDPKNVEAVREAMRQREPYSGTTINQDRWGNRYWIDFNVVPLHDAQGDLAGFVTIETVITKLKEQEAAMAGLARSATEARERLENAVRALPDAVIILDDQERVVVANGAYANMLPGMAPFVRPGAKLEMTLRKGVELGIFGPCSSPEEAEAWVAERMATYRKPFDQDEVQLPDGRWMRRLHTRTSDGGIVAIAIDVTARHNQIAALDSANQELSAALEKRDQAERNLRSIIDGAAVGTWEWDIANDVLRVGGRWAEMLGRDKSESGLFTLSEFRASIHPDDVVLLPNPFRDDLELGERFHEIEFRLRHDDGGWVWVLSRSRVTERAADGTPLRMAGVHLDISDRKRLEQQLQAGRAYLSEVMDTSIAALAVLNERGAMTYANQEAERILRLERSALRGRLYNDPKWQLQRLDGTPLPDEELPFRQALAHGGIVRDIRFAVHLQDGTRRVLSANAVPLMPADGGQHVVVSFSDITDELASTARLEEARAKAEEMSRAKSIFLANMSHEIRTPLNGVLGMAEVLDSLVGVPEQKQMVATIRRSGETLLTVLNSILDMSKIEAGKMELERVPMVLSDILAQVEALHRVKAEEKGLELQVLTSAGADLPRIGDPHRLTQILNNLLSNAIKFTESGRVRLKLSCRPGKPINIDVSDTGVGMTEAQLSRVFESFEQADGSMTRRFGGTGLGLSIVRQLVVLMGGMISLQSQTGEGTQVRVVIPLPEAEIGSVSVPEPDEAPDISALQGRNLLIADDNVTNRMVLAEMLGHSGLRTTMVENGLEAVTAWERAQAQESPFDLLLLDITMPVMDGMRALAEIREREGHSGNAPVPAIAVTANAMPNQVADYIMGGFDTHLAKPFKRKELLHAVKTLLRG</sequence>
<dbReference type="CDD" id="cd00130">
    <property type="entry name" value="PAS"/>
    <property type="match status" value="4"/>
</dbReference>
<dbReference type="PROSITE" id="PS50110">
    <property type="entry name" value="RESPONSE_REGULATORY"/>
    <property type="match status" value="1"/>
</dbReference>
<gene>
    <name evidence="11" type="ORF">QF092_12775</name>
</gene>
<dbReference type="Proteomes" id="UP001230978">
    <property type="component" value="Chromosome"/>
</dbReference>
<dbReference type="SMART" id="SM00388">
    <property type="entry name" value="HisKA"/>
    <property type="match status" value="1"/>
</dbReference>
<dbReference type="Gene3D" id="1.10.287.130">
    <property type="match status" value="1"/>
</dbReference>
<dbReference type="Pfam" id="PF01590">
    <property type="entry name" value="GAF"/>
    <property type="match status" value="1"/>
</dbReference>
<dbReference type="PROSITE" id="PS50112">
    <property type="entry name" value="PAS"/>
    <property type="match status" value="3"/>
</dbReference>
<evidence type="ECO:0000313" key="12">
    <source>
        <dbReference type="Proteomes" id="UP001230978"/>
    </source>
</evidence>
<evidence type="ECO:0000259" key="10">
    <source>
        <dbReference type="PROSITE" id="PS50113"/>
    </source>
</evidence>
<feature type="domain" description="PAC" evidence="10">
    <location>
        <begin position="644"/>
        <end position="697"/>
    </location>
</feature>
<dbReference type="EC" id="2.7.13.3" evidence="2"/>
<feature type="domain" description="PAC" evidence="10">
    <location>
        <begin position="778"/>
        <end position="829"/>
    </location>
</feature>
<dbReference type="SMART" id="SM00086">
    <property type="entry name" value="PAC"/>
    <property type="match status" value="3"/>
</dbReference>
<accession>A0ABY8Q3H0</accession>
<keyword evidence="5" id="KW-0418">Kinase</keyword>
<dbReference type="Pfam" id="PF00989">
    <property type="entry name" value="PAS"/>
    <property type="match status" value="1"/>
</dbReference>
<dbReference type="SUPFAM" id="SSF55781">
    <property type="entry name" value="GAF domain-like"/>
    <property type="match status" value="1"/>
</dbReference>
<protein>
    <recommendedName>
        <fullName evidence="2">histidine kinase</fullName>
        <ecNumber evidence="2">2.7.13.3</ecNumber>
    </recommendedName>
</protein>
<feature type="domain" description="PAS" evidence="9">
    <location>
        <begin position="289"/>
        <end position="360"/>
    </location>
</feature>
<dbReference type="InterPro" id="IPR011006">
    <property type="entry name" value="CheY-like_superfamily"/>
</dbReference>
<reference evidence="11 12" key="1">
    <citation type="submission" date="2023-04" db="EMBL/GenBank/DDBJ databases">
        <title>YMD61, complete Genome.</title>
        <authorList>
            <person name="Zhang J."/>
        </authorList>
    </citation>
    <scope>NUCLEOTIDE SEQUENCE [LARGE SCALE GENOMIC DNA]</scope>
    <source>
        <strain evidence="11 12">YMD61</strain>
    </source>
</reference>
<feature type="modified residue" description="4-aspartylphosphate" evidence="6">
    <location>
        <position position="1142"/>
    </location>
</feature>
<dbReference type="InterPro" id="IPR004358">
    <property type="entry name" value="Sig_transdc_His_kin-like_C"/>
</dbReference>
<dbReference type="InterPro" id="IPR000014">
    <property type="entry name" value="PAS"/>
</dbReference>
<dbReference type="Gene3D" id="3.40.50.2300">
    <property type="match status" value="1"/>
</dbReference>
<keyword evidence="4" id="KW-0808">Transferase</keyword>
<dbReference type="SMART" id="SM00091">
    <property type="entry name" value="PAS"/>
    <property type="match status" value="5"/>
</dbReference>
<dbReference type="Pfam" id="PF02518">
    <property type="entry name" value="HATPase_c"/>
    <property type="match status" value="1"/>
</dbReference>
<dbReference type="InterPro" id="IPR013656">
    <property type="entry name" value="PAS_4"/>
</dbReference>
<dbReference type="Gene3D" id="3.30.450.20">
    <property type="entry name" value="PAS domain"/>
    <property type="match status" value="5"/>
</dbReference>
<dbReference type="InterPro" id="IPR036097">
    <property type="entry name" value="HisK_dim/P_sf"/>
</dbReference>
<dbReference type="InterPro" id="IPR036890">
    <property type="entry name" value="HATPase_C_sf"/>
</dbReference>
<organism evidence="11 12">
    <name type="scientific">Fuscovulum ytuae</name>
    <dbReference type="NCBI Taxonomy" id="3042299"/>
    <lineage>
        <taxon>Bacteria</taxon>
        <taxon>Pseudomonadati</taxon>
        <taxon>Pseudomonadota</taxon>
        <taxon>Alphaproteobacteria</taxon>
        <taxon>Rhodobacterales</taxon>
        <taxon>Paracoccaceae</taxon>
        <taxon>Fuscovulum</taxon>
    </lineage>
</organism>
<dbReference type="SMART" id="SM00387">
    <property type="entry name" value="HATPase_c"/>
    <property type="match status" value="1"/>
</dbReference>
<name>A0ABY8Q3H0_9RHOB</name>
<proteinExistence type="predicted"/>
<dbReference type="NCBIfam" id="TIGR00229">
    <property type="entry name" value="sensory_box"/>
    <property type="match status" value="3"/>
</dbReference>
<evidence type="ECO:0000313" key="11">
    <source>
        <dbReference type="EMBL" id="WGV15146.1"/>
    </source>
</evidence>
<dbReference type="SUPFAM" id="SSF47384">
    <property type="entry name" value="Homodimeric domain of signal transducing histidine kinase"/>
    <property type="match status" value="1"/>
</dbReference>
<dbReference type="SMART" id="SM00065">
    <property type="entry name" value="GAF"/>
    <property type="match status" value="1"/>
</dbReference>
<dbReference type="PANTHER" id="PTHR43047:SF78">
    <property type="entry name" value="SENSORY_REGULATORY PROTEIN RPFC"/>
    <property type="match status" value="1"/>
</dbReference>
<evidence type="ECO:0000256" key="1">
    <source>
        <dbReference type="ARBA" id="ARBA00000085"/>
    </source>
</evidence>
<comment type="catalytic activity">
    <reaction evidence="1">
        <text>ATP + protein L-histidine = ADP + protein N-phospho-L-histidine.</text>
        <dbReference type="EC" id="2.7.13.3"/>
    </reaction>
</comment>
<dbReference type="PRINTS" id="PR00344">
    <property type="entry name" value="BCTRLSENSOR"/>
</dbReference>
<dbReference type="SUPFAM" id="SSF52172">
    <property type="entry name" value="CheY-like"/>
    <property type="match status" value="1"/>
</dbReference>
<dbReference type="PROSITE" id="PS50113">
    <property type="entry name" value="PAC"/>
    <property type="match status" value="3"/>
</dbReference>
<evidence type="ECO:0000256" key="6">
    <source>
        <dbReference type="PROSITE-ProRule" id="PRU00169"/>
    </source>
</evidence>
<evidence type="ECO:0000259" key="8">
    <source>
        <dbReference type="PROSITE" id="PS50110"/>
    </source>
</evidence>
<dbReference type="Pfam" id="PF00512">
    <property type="entry name" value="HisKA"/>
    <property type="match status" value="1"/>
</dbReference>
<dbReference type="CDD" id="cd17546">
    <property type="entry name" value="REC_hyHK_CKI1_RcsC-like"/>
    <property type="match status" value="1"/>
</dbReference>
<dbReference type="InterPro" id="IPR003661">
    <property type="entry name" value="HisK_dim/P_dom"/>
</dbReference>
<dbReference type="SUPFAM" id="SSF55785">
    <property type="entry name" value="PYP-like sensor domain (PAS domain)"/>
    <property type="match status" value="5"/>
</dbReference>
<dbReference type="Pfam" id="PF08447">
    <property type="entry name" value="PAS_3"/>
    <property type="match status" value="1"/>
</dbReference>
<dbReference type="Gene3D" id="3.30.565.10">
    <property type="entry name" value="Histidine kinase-like ATPase, C-terminal domain"/>
    <property type="match status" value="1"/>
</dbReference>
<dbReference type="PANTHER" id="PTHR43047">
    <property type="entry name" value="TWO-COMPONENT HISTIDINE PROTEIN KINASE"/>
    <property type="match status" value="1"/>
</dbReference>
<dbReference type="Pfam" id="PF00072">
    <property type="entry name" value="Response_reg"/>
    <property type="match status" value="1"/>
</dbReference>
<evidence type="ECO:0000259" key="7">
    <source>
        <dbReference type="PROSITE" id="PS50109"/>
    </source>
</evidence>
<dbReference type="RefSeq" id="WP_281464277.1">
    <property type="nucleotide sequence ID" value="NZ_CP124535.1"/>
</dbReference>
<feature type="domain" description="Response regulatory" evidence="8">
    <location>
        <begin position="1088"/>
        <end position="1212"/>
    </location>
</feature>
<dbReference type="InterPro" id="IPR005467">
    <property type="entry name" value="His_kinase_dom"/>
</dbReference>
<dbReference type="InterPro" id="IPR003018">
    <property type="entry name" value="GAF"/>
</dbReference>
<dbReference type="CDD" id="cd00082">
    <property type="entry name" value="HisKA"/>
    <property type="match status" value="1"/>
</dbReference>
<dbReference type="PROSITE" id="PS50109">
    <property type="entry name" value="HIS_KIN"/>
    <property type="match status" value="1"/>
</dbReference>
<evidence type="ECO:0000256" key="4">
    <source>
        <dbReference type="ARBA" id="ARBA00022679"/>
    </source>
</evidence>
<dbReference type="Pfam" id="PF08448">
    <property type="entry name" value="PAS_4"/>
    <property type="match status" value="2"/>
</dbReference>
<evidence type="ECO:0000259" key="9">
    <source>
        <dbReference type="PROSITE" id="PS50112"/>
    </source>
</evidence>
<keyword evidence="3 6" id="KW-0597">Phosphoprotein</keyword>
<evidence type="ECO:0000256" key="5">
    <source>
        <dbReference type="ARBA" id="ARBA00022777"/>
    </source>
</evidence>
<evidence type="ECO:0000256" key="2">
    <source>
        <dbReference type="ARBA" id="ARBA00012438"/>
    </source>
</evidence>
<dbReference type="CDD" id="cd16922">
    <property type="entry name" value="HATPase_EvgS-ArcB-TorS-like"/>
    <property type="match status" value="1"/>
</dbReference>
<dbReference type="InterPro" id="IPR035965">
    <property type="entry name" value="PAS-like_dom_sf"/>
</dbReference>
<dbReference type="InterPro" id="IPR013767">
    <property type="entry name" value="PAS_fold"/>
</dbReference>
<evidence type="ECO:0000256" key="3">
    <source>
        <dbReference type="ARBA" id="ARBA00022553"/>
    </source>
</evidence>
<dbReference type="SMART" id="SM00448">
    <property type="entry name" value="REC"/>
    <property type="match status" value="1"/>
</dbReference>
<keyword evidence="12" id="KW-1185">Reference proteome</keyword>
<dbReference type="InterPro" id="IPR000700">
    <property type="entry name" value="PAS-assoc_C"/>
</dbReference>
<dbReference type="InterPro" id="IPR001610">
    <property type="entry name" value="PAC"/>
</dbReference>
<dbReference type="EMBL" id="CP124535">
    <property type="protein sequence ID" value="WGV15146.1"/>
    <property type="molecule type" value="Genomic_DNA"/>
</dbReference>
<dbReference type="InterPro" id="IPR013655">
    <property type="entry name" value="PAS_fold_3"/>
</dbReference>
<feature type="domain" description="PAS" evidence="9">
    <location>
        <begin position="698"/>
        <end position="743"/>
    </location>
</feature>
<feature type="domain" description="Histidine kinase" evidence="7">
    <location>
        <begin position="847"/>
        <end position="1064"/>
    </location>
</feature>
<feature type="domain" description="PAC" evidence="10">
    <location>
        <begin position="361"/>
        <end position="415"/>
    </location>
</feature>
<dbReference type="InterPro" id="IPR003594">
    <property type="entry name" value="HATPase_dom"/>
</dbReference>
<dbReference type="InterPro" id="IPR001789">
    <property type="entry name" value="Sig_transdc_resp-reg_receiver"/>
</dbReference>
<feature type="domain" description="PAS" evidence="9">
    <location>
        <begin position="167"/>
        <end position="237"/>
    </location>
</feature>
<dbReference type="SUPFAM" id="SSF55874">
    <property type="entry name" value="ATPase domain of HSP90 chaperone/DNA topoisomerase II/histidine kinase"/>
    <property type="match status" value="1"/>
</dbReference>